<dbReference type="AlphaFoldDB" id="A0A6I8LUK8"/>
<accession>A0A6I8LUK8</accession>
<keyword evidence="2" id="KW-0503">Monooxygenase</keyword>
<dbReference type="EMBL" id="CABVGP010000002">
    <property type="protein sequence ID" value="VVJ20721.1"/>
    <property type="molecule type" value="Genomic_DNA"/>
</dbReference>
<dbReference type="Proteomes" id="UP000399805">
    <property type="component" value="Unassembled WGS sequence"/>
</dbReference>
<organism evidence="2 3">
    <name type="scientific">Amycolatopsis camponoti</name>
    <dbReference type="NCBI Taxonomy" id="2606593"/>
    <lineage>
        <taxon>Bacteria</taxon>
        <taxon>Bacillati</taxon>
        <taxon>Actinomycetota</taxon>
        <taxon>Actinomycetes</taxon>
        <taxon>Pseudonocardiales</taxon>
        <taxon>Pseudonocardiaceae</taxon>
        <taxon>Amycolatopsis</taxon>
    </lineage>
</organism>
<evidence type="ECO:0000313" key="2">
    <source>
        <dbReference type="EMBL" id="VVJ20721.1"/>
    </source>
</evidence>
<dbReference type="Gene3D" id="3.30.70.100">
    <property type="match status" value="1"/>
</dbReference>
<dbReference type="GO" id="GO:0004497">
    <property type="term" value="F:monooxygenase activity"/>
    <property type="evidence" value="ECO:0007669"/>
    <property type="project" value="UniProtKB-KW"/>
</dbReference>
<evidence type="ECO:0000313" key="3">
    <source>
        <dbReference type="Proteomes" id="UP000399805"/>
    </source>
</evidence>
<protein>
    <submittedName>
        <fullName evidence="2">Antibiotic biosynthesis monooxygenase</fullName>
    </submittedName>
</protein>
<dbReference type="InterPro" id="IPR007138">
    <property type="entry name" value="ABM_dom"/>
</dbReference>
<reference evidence="2 3" key="1">
    <citation type="submission" date="2019-09" db="EMBL/GenBank/DDBJ databases">
        <authorList>
            <person name="Leyn A S."/>
        </authorList>
    </citation>
    <scope>NUCLEOTIDE SEQUENCE [LARGE SCALE GENOMIC DNA]</scope>
    <source>
        <strain evidence="2">AA231_1</strain>
    </source>
</reference>
<keyword evidence="2" id="KW-0560">Oxidoreductase</keyword>
<gene>
    <name evidence="2" type="ORF">AA23TX_05742</name>
</gene>
<sequence length="107" mass="11981">MSRVRVLLYLRGDDSEPIERAYHRVSGTLAGTPGLLGNELLRSPHDPAELAVLSEWASLEEFDAWERGPDHRASTAPLRDHQDGTRAKPFAIYQVVSEHRADEFGES</sequence>
<dbReference type="PROSITE" id="PS51725">
    <property type="entry name" value="ABM"/>
    <property type="match status" value="1"/>
</dbReference>
<keyword evidence="3" id="KW-1185">Reference proteome</keyword>
<dbReference type="Pfam" id="PF03992">
    <property type="entry name" value="ABM"/>
    <property type="match status" value="1"/>
</dbReference>
<name>A0A6I8LUK8_9PSEU</name>
<dbReference type="InterPro" id="IPR011008">
    <property type="entry name" value="Dimeric_a/b-barrel"/>
</dbReference>
<dbReference type="SUPFAM" id="SSF54909">
    <property type="entry name" value="Dimeric alpha+beta barrel"/>
    <property type="match status" value="1"/>
</dbReference>
<evidence type="ECO:0000259" key="1">
    <source>
        <dbReference type="PROSITE" id="PS51725"/>
    </source>
</evidence>
<dbReference type="RefSeq" id="WP_155545787.1">
    <property type="nucleotide sequence ID" value="NZ_CABVGP010000002.1"/>
</dbReference>
<feature type="domain" description="ABM" evidence="1">
    <location>
        <begin position="2"/>
        <end position="90"/>
    </location>
</feature>
<proteinExistence type="predicted"/>